<evidence type="ECO:0000313" key="5">
    <source>
        <dbReference type="Proteomes" id="UP001302126"/>
    </source>
</evidence>
<evidence type="ECO:0000256" key="2">
    <source>
        <dbReference type="ARBA" id="ARBA00022857"/>
    </source>
</evidence>
<organism evidence="4 5">
    <name type="scientific">Podospora australis</name>
    <dbReference type="NCBI Taxonomy" id="1536484"/>
    <lineage>
        <taxon>Eukaryota</taxon>
        <taxon>Fungi</taxon>
        <taxon>Dikarya</taxon>
        <taxon>Ascomycota</taxon>
        <taxon>Pezizomycotina</taxon>
        <taxon>Sordariomycetes</taxon>
        <taxon>Sordariomycetidae</taxon>
        <taxon>Sordariales</taxon>
        <taxon>Podosporaceae</taxon>
        <taxon>Podospora</taxon>
    </lineage>
</organism>
<reference evidence="4" key="1">
    <citation type="journal article" date="2023" name="Mol. Phylogenet. Evol.">
        <title>Genome-scale phylogeny and comparative genomics of the fungal order Sordariales.</title>
        <authorList>
            <person name="Hensen N."/>
            <person name="Bonometti L."/>
            <person name="Westerberg I."/>
            <person name="Brannstrom I.O."/>
            <person name="Guillou S."/>
            <person name="Cros-Aarteil S."/>
            <person name="Calhoun S."/>
            <person name="Haridas S."/>
            <person name="Kuo A."/>
            <person name="Mondo S."/>
            <person name="Pangilinan J."/>
            <person name="Riley R."/>
            <person name="LaButti K."/>
            <person name="Andreopoulos B."/>
            <person name="Lipzen A."/>
            <person name="Chen C."/>
            <person name="Yan M."/>
            <person name="Daum C."/>
            <person name="Ng V."/>
            <person name="Clum A."/>
            <person name="Steindorff A."/>
            <person name="Ohm R.A."/>
            <person name="Martin F."/>
            <person name="Silar P."/>
            <person name="Natvig D.O."/>
            <person name="Lalanne C."/>
            <person name="Gautier V."/>
            <person name="Ament-Velasquez S.L."/>
            <person name="Kruys A."/>
            <person name="Hutchinson M.I."/>
            <person name="Powell A.J."/>
            <person name="Barry K."/>
            <person name="Miller A.N."/>
            <person name="Grigoriev I.V."/>
            <person name="Debuchy R."/>
            <person name="Gladieux P."/>
            <person name="Hiltunen Thoren M."/>
            <person name="Johannesson H."/>
        </authorList>
    </citation>
    <scope>NUCLEOTIDE SEQUENCE</scope>
    <source>
        <strain evidence="4">PSN309</strain>
    </source>
</reference>
<dbReference type="Pfam" id="PF23441">
    <property type="entry name" value="SDR"/>
    <property type="match status" value="1"/>
</dbReference>
<dbReference type="PANTHER" id="PTHR43477">
    <property type="entry name" value="DIHYDROANTICAPSIN 7-DEHYDROGENASE"/>
    <property type="match status" value="1"/>
</dbReference>
<dbReference type="Gene3D" id="3.40.50.720">
    <property type="entry name" value="NAD(P)-binding Rossmann-like Domain"/>
    <property type="match status" value="1"/>
</dbReference>
<name>A0AAN7AIU3_9PEZI</name>
<dbReference type="PANTHER" id="PTHR43477:SF1">
    <property type="entry name" value="DIHYDROANTICAPSIN 7-DEHYDROGENASE"/>
    <property type="match status" value="1"/>
</dbReference>
<proteinExistence type="inferred from homology"/>
<dbReference type="InterPro" id="IPR002347">
    <property type="entry name" value="SDR_fam"/>
</dbReference>
<keyword evidence="5" id="KW-1185">Reference proteome</keyword>
<reference evidence="4" key="2">
    <citation type="submission" date="2023-05" db="EMBL/GenBank/DDBJ databases">
        <authorList>
            <consortium name="Lawrence Berkeley National Laboratory"/>
            <person name="Steindorff A."/>
            <person name="Hensen N."/>
            <person name="Bonometti L."/>
            <person name="Westerberg I."/>
            <person name="Brannstrom I.O."/>
            <person name="Guillou S."/>
            <person name="Cros-Aarteil S."/>
            <person name="Calhoun S."/>
            <person name="Haridas S."/>
            <person name="Kuo A."/>
            <person name="Mondo S."/>
            <person name="Pangilinan J."/>
            <person name="Riley R."/>
            <person name="Labutti K."/>
            <person name="Andreopoulos B."/>
            <person name="Lipzen A."/>
            <person name="Chen C."/>
            <person name="Yanf M."/>
            <person name="Daum C."/>
            <person name="Ng V."/>
            <person name="Clum A."/>
            <person name="Ohm R."/>
            <person name="Martin F."/>
            <person name="Silar P."/>
            <person name="Natvig D."/>
            <person name="Lalanne C."/>
            <person name="Gautier V."/>
            <person name="Ament-Velasquez S.L."/>
            <person name="Kruys A."/>
            <person name="Hutchinson M.I."/>
            <person name="Powell A.J."/>
            <person name="Barry K."/>
            <person name="Miller A.N."/>
            <person name="Grigoriev I.V."/>
            <person name="Debuchy R."/>
            <person name="Gladieux P."/>
            <person name="Thoren M.H."/>
            <person name="Johannesson H."/>
        </authorList>
    </citation>
    <scope>NUCLEOTIDE SEQUENCE</scope>
    <source>
        <strain evidence="4">PSN309</strain>
    </source>
</reference>
<protein>
    <submittedName>
        <fullName evidence="4">NAD(P)-binding protein</fullName>
    </submittedName>
</protein>
<evidence type="ECO:0000256" key="3">
    <source>
        <dbReference type="ARBA" id="ARBA00023002"/>
    </source>
</evidence>
<sequence>MFNTNRLNTSISQPHQESLTMAPSTYRKLQDEHVLIIGGSSGIGYAVADGALASGAKVTICSSSQAKIDAAVARLRSEYPEHSIHGVSQDLSVEATIESDIESLFEKVQATQGTINHVVFTAASPLSLGAIENISADLIRAAGHMRLVVPFLVAKIAANHLPKTNNSSIVLTSGSVSERPTPGWSLMSYFGGGLSSVAKGLAVDLAPTRVNVVRPGFVDTPLWTEEQKAFMAKIVEEKTLTGKGGTAEDVAEAYLWLLKDRNVTGTAAATDSGALLV</sequence>
<dbReference type="CDD" id="cd05233">
    <property type="entry name" value="SDR_c"/>
    <property type="match status" value="1"/>
</dbReference>
<dbReference type="InterPro" id="IPR057571">
    <property type="entry name" value="SDR_PhqE-like"/>
</dbReference>
<dbReference type="AlphaFoldDB" id="A0AAN7AIU3"/>
<dbReference type="PRINTS" id="PR00081">
    <property type="entry name" value="GDHRDH"/>
</dbReference>
<dbReference type="GO" id="GO:0016491">
    <property type="term" value="F:oxidoreductase activity"/>
    <property type="evidence" value="ECO:0007669"/>
    <property type="project" value="UniProtKB-KW"/>
</dbReference>
<evidence type="ECO:0000256" key="1">
    <source>
        <dbReference type="ARBA" id="ARBA00006484"/>
    </source>
</evidence>
<keyword evidence="3" id="KW-0560">Oxidoreductase</keyword>
<dbReference type="InterPro" id="IPR036291">
    <property type="entry name" value="NAD(P)-bd_dom_sf"/>
</dbReference>
<gene>
    <name evidence="4" type="ORF">QBC35DRAFT_499097</name>
</gene>
<dbReference type="SUPFAM" id="SSF51735">
    <property type="entry name" value="NAD(P)-binding Rossmann-fold domains"/>
    <property type="match status" value="1"/>
</dbReference>
<accession>A0AAN7AIU3</accession>
<dbReference type="Proteomes" id="UP001302126">
    <property type="component" value="Unassembled WGS sequence"/>
</dbReference>
<dbReference type="InterPro" id="IPR051122">
    <property type="entry name" value="SDR_DHRS6-like"/>
</dbReference>
<keyword evidence="2" id="KW-0521">NADP</keyword>
<comment type="caution">
    <text evidence="4">The sequence shown here is derived from an EMBL/GenBank/DDBJ whole genome shotgun (WGS) entry which is preliminary data.</text>
</comment>
<dbReference type="EMBL" id="MU864406">
    <property type="protein sequence ID" value="KAK4187240.1"/>
    <property type="molecule type" value="Genomic_DNA"/>
</dbReference>
<comment type="similarity">
    <text evidence="1">Belongs to the short-chain dehydrogenases/reductases (SDR) family.</text>
</comment>
<evidence type="ECO:0000313" key="4">
    <source>
        <dbReference type="EMBL" id="KAK4187240.1"/>
    </source>
</evidence>